<keyword evidence="1" id="KW-1133">Transmembrane helix</keyword>
<feature type="transmembrane region" description="Helical" evidence="1">
    <location>
        <begin position="53"/>
        <end position="74"/>
    </location>
</feature>
<evidence type="ECO:0000259" key="2">
    <source>
        <dbReference type="PROSITE" id="PS50125"/>
    </source>
</evidence>
<dbReference type="InterPro" id="IPR050697">
    <property type="entry name" value="Adenylyl/Guanylyl_Cyclase_3/4"/>
</dbReference>
<gene>
    <name evidence="3" type="ORF">CCMP2556_LOCUS34193</name>
</gene>
<sequence>QAFQRSSHRQSDVVLLRVPDDSERSAATSLEDLNRSVTSLALLNMRYLQEQNAIFSVAVTTTAIILILVGIYVFTREISVLSSGLLRPLRLLADDMQSVTQMQLAGLQSNKAVMEFDRNVAEIRLIEGIFEKTKTAIRSWGKYVPWPVVQILLAAGIDSALKLATTDVTMFFSDIASFTTIVEKLPPERSLVLLSRYFNDMSQVIDNHGGIVIEFIGDAILSVFGAPLRNPMHADACVRATLKMLKALDRINAWSKHRSLPQVNIRCGVHTGEVLVGNMGFHSRIKYGTMGENANVPSKLEEFNKTYSTFNLISEDTYLSLPPETFIVRPIDCIYLRNSDPEPTTVYNVLGFNESAEKMGKTERPAICSRSMSECRRRWAPRTRQPS</sequence>
<dbReference type="Gene3D" id="3.30.70.1230">
    <property type="entry name" value="Nucleotide cyclase"/>
    <property type="match status" value="1"/>
</dbReference>
<dbReference type="InterPro" id="IPR001054">
    <property type="entry name" value="A/G_cyclase"/>
</dbReference>
<dbReference type="CDD" id="cd07302">
    <property type="entry name" value="CHD"/>
    <property type="match status" value="1"/>
</dbReference>
<dbReference type="PANTHER" id="PTHR43081:SF1">
    <property type="entry name" value="ADENYLATE CYCLASE, TERMINAL-DIFFERENTIATION SPECIFIC"/>
    <property type="match status" value="1"/>
</dbReference>
<evidence type="ECO:0000313" key="4">
    <source>
        <dbReference type="Proteomes" id="UP001642484"/>
    </source>
</evidence>
<organism evidence="3 4">
    <name type="scientific">Durusdinium trenchii</name>
    <dbReference type="NCBI Taxonomy" id="1381693"/>
    <lineage>
        <taxon>Eukaryota</taxon>
        <taxon>Sar</taxon>
        <taxon>Alveolata</taxon>
        <taxon>Dinophyceae</taxon>
        <taxon>Suessiales</taxon>
        <taxon>Symbiodiniaceae</taxon>
        <taxon>Durusdinium</taxon>
    </lineage>
</organism>
<name>A0ABP0P3S7_9DINO</name>
<dbReference type="PROSITE" id="PS50125">
    <property type="entry name" value="GUANYLATE_CYCLASE_2"/>
    <property type="match status" value="1"/>
</dbReference>
<keyword evidence="1" id="KW-0812">Transmembrane</keyword>
<proteinExistence type="predicted"/>
<protein>
    <recommendedName>
        <fullName evidence="2">Guanylate cyclase domain-containing protein</fullName>
    </recommendedName>
</protein>
<dbReference type="Pfam" id="PF00211">
    <property type="entry name" value="Guanylate_cyc"/>
    <property type="match status" value="1"/>
</dbReference>
<feature type="domain" description="Guanylate cyclase" evidence="2">
    <location>
        <begin position="169"/>
        <end position="301"/>
    </location>
</feature>
<comment type="caution">
    <text evidence="3">The sequence shown here is derived from an EMBL/GenBank/DDBJ whole genome shotgun (WGS) entry which is preliminary data.</text>
</comment>
<evidence type="ECO:0000256" key="1">
    <source>
        <dbReference type="SAM" id="Phobius"/>
    </source>
</evidence>
<dbReference type="SUPFAM" id="SSF55073">
    <property type="entry name" value="Nucleotide cyclase"/>
    <property type="match status" value="1"/>
</dbReference>
<keyword evidence="4" id="KW-1185">Reference proteome</keyword>
<dbReference type="PANTHER" id="PTHR43081">
    <property type="entry name" value="ADENYLATE CYCLASE, TERMINAL-DIFFERENTIATION SPECIFIC-RELATED"/>
    <property type="match status" value="1"/>
</dbReference>
<evidence type="ECO:0000313" key="3">
    <source>
        <dbReference type="EMBL" id="CAK9069519.1"/>
    </source>
</evidence>
<accession>A0ABP0P3S7</accession>
<dbReference type="Proteomes" id="UP001642484">
    <property type="component" value="Unassembled WGS sequence"/>
</dbReference>
<dbReference type="EMBL" id="CAXAMN010022454">
    <property type="protein sequence ID" value="CAK9069519.1"/>
    <property type="molecule type" value="Genomic_DNA"/>
</dbReference>
<dbReference type="SMART" id="SM00044">
    <property type="entry name" value="CYCc"/>
    <property type="match status" value="1"/>
</dbReference>
<feature type="non-terminal residue" evidence="3">
    <location>
        <position position="1"/>
    </location>
</feature>
<reference evidence="3 4" key="1">
    <citation type="submission" date="2024-02" db="EMBL/GenBank/DDBJ databases">
        <authorList>
            <person name="Chen Y."/>
            <person name="Shah S."/>
            <person name="Dougan E. K."/>
            <person name="Thang M."/>
            <person name="Chan C."/>
        </authorList>
    </citation>
    <scope>NUCLEOTIDE SEQUENCE [LARGE SCALE GENOMIC DNA]</scope>
</reference>
<keyword evidence="1" id="KW-0472">Membrane</keyword>
<dbReference type="InterPro" id="IPR029787">
    <property type="entry name" value="Nucleotide_cyclase"/>
</dbReference>